<evidence type="ECO:0000313" key="2">
    <source>
        <dbReference type="Proteomes" id="UP000316270"/>
    </source>
</evidence>
<keyword evidence="2" id="KW-1185">Reference proteome</keyword>
<reference evidence="1 2" key="1">
    <citation type="submission" date="2019-07" db="EMBL/GenBank/DDBJ databases">
        <title>Finished genome of Venturia effusa.</title>
        <authorList>
            <person name="Young C.A."/>
            <person name="Cox M.P."/>
            <person name="Ganley A.R.D."/>
            <person name="David W.J."/>
        </authorList>
    </citation>
    <scope>NUCLEOTIDE SEQUENCE [LARGE SCALE GENOMIC DNA]</scope>
    <source>
        <strain evidence="2">albino</strain>
    </source>
</reference>
<name>A0A517L5I6_9PEZI</name>
<gene>
    <name evidence="1" type="ORF">FKW77_005965</name>
</gene>
<proteinExistence type="predicted"/>
<evidence type="ECO:0000313" key="1">
    <source>
        <dbReference type="EMBL" id="QDS70881.1"/>
    </source>
</evidence>
<dbReference type="OrthoDB" id="2951834at2759"/>
<dbReference type="Proteomes" id="UP000316270">
    <property type="component" value="Chromosome 5"/>
</dbReference>
<sequence>MLPTVHGPGPSQLADQKSDIDQYWDLSWNQIKTMDSIFSTPKKTTKQKPKPQLGFLDLPAELRNQSQPQIYFLVFAPEAPGMCLFPSLENLNSLAFLYTCKQVHSEARILAYALSYTVTNRWHRHDLSQMSHFYNSLPSMLSAPITSLELQTQWRLPHRDARTGTYEFFDGFKDWCWWVWDCLELFAGVRTLKIVQTWRTNMHSLSHLKHCLETDVEGPLSDRENNAEPKKWRVVSQTAGPDNRTKKLFLVGMDERRGREVEIECVTISEEDLKRYGEQSYGWSVTQLGKTWVPHIREAGQGRGYPVPLYHNMRCLGF</sequence>
<dbReference type="EMBL" id="CP042189">
    <property type="protein sequence ID" value="QDS70881.1"/>
    <property type="molecule type" value="Genomic_DNA"/>
</dbReference>
<dbReference type="PANTHER" id="PTHR38790:SF4">
    <property type="entry name" value="2EXR DOMAIN-CONTAINING PROTEIN"/>
    <property type="match status" value="1"/>
</dbReference>
<protein>
    <submittedName>
        <fullName evidence="1">Uncharacterized protein</fullName>
    </submittedName>
</protein>
<organism evidence="1 2">
    <name type="scientific">Venturia effusa</name>
    <dbReference type="NCBI Taxonomy" id="50376"/>
    <lineage>
        <taxon>Eukaryota</taxon>
        <taxon>Fungi</taxon>
        <taxon>Dikarya</taxon>
        <taxon>Ascomycota</taxon>
        <taxon>Pezizomycotina</taxon>
        <taxon>Dothideomycetes</taxon>
        <taxon>Pleosporomycetidae</taxon>
        <taxon>Venturiales</taxon>
        <taxon>Venturiaceae</taxon>
        <taxon>Venturia</taxon>
    </lineage>
</organism>
<dbReference type="AlphaFoldDB" id="A0A517L5I6"/>
<accession>A0A517L5I6</accession>
<dbReference type="PANTHER" id="PTHR38790">
    <property type="entry name" value="2EXR DOMAIN-CONTAINING PROTEIN-RELATED"/>
    <property type="match status" value="1"/>
</dbReference>